<accession>A0ABQ9U5M6</accession>
<feature type="compositionally biased region" description="Low complexity" evidence="1">
    <location>
        <begin position="105"/>
        <end position="115"/>
    </location>
</feature>
<evidence type="ECO:0000256" key="1">
    <source>
        <dbReference type="SAM" id="MobiDB-lite"/>
    </source>
</evidence>
<comment type="caution">
    <text evidence="2">The sequence shown here is derived from an EMBL/GenBank/DDBJ whole genome shotgun (WGS) entry which is preliminary data.</text>
</comment>
<name>A0ABQ9U5M6_SAGOE</name>
<dbReference type="EMBL" id="JASSZA010000015">
    <property type="protein sequence ID" value="KAK2092094.1"/>
    <property type="molecule type" value="Genomic_DNA"/>
</dbReference>
<proteinExistence type="predicted"/>
<feature type="region of interest" description="Disordered" evidence="1">
    <location>
        <begin position="249"/>
        <end position="456"/>
    </location>
</feature>
<evidence type="ECO:0000313" key="3">
    <source>
        <dbReference type="Proteomes" id="UP001266305"/>
    </source>
</evidence>
<evidence type="ECO:0000313" key="2">
    <source>
        <dbReference type="EMBL" id="KAK2092094.1"/>
    </source>
</evidence>
<feature type="compositionally biased region" description="Low complexity" evidence="1">
    <location>
        <begin position="437"/>
        <end position="449"/>
    </location>
</feature>
<feature type="compositionally biased region" description="Low complexity" evidence="1">
    <location>
        <begin position="397"/>
        <end position="411"/>
    </location>
</feature>
<feature type="compositionally biased region" description="Pro residues" evidence="1">
    <location>
        <begin position="322"/>
        <end position="363"/>
    </location>
</feature>
<reference evidence="2 3" key="1">
    <citation type="submission" date="2023-05" db="EMBL/GenBank/DDBJ databases">
        <title>B98-5 Cell Line De Novo Hybrid Assembly: An Optical Mapping Approach.</title>
        <authorList>
            <person name="Kananen K."/>
            <person name="Auerbach J.A."/>
            <person name="Kautto E."/>
            <person name="Blachly J.S."/>
        </authorList>
    </citation>
    <scope>NUCLEOTIDE SEQUENCE [LARGE SCALE GENOMIC DNA]</scope>
    <source>
        <strain evidence="2">B95-8</strain>
        <tissue evidence="2">Cell line</tissue>
    </source>
</reference>
<gene>
    <name evidence="2" type="ORF">P7K49_028622</name>
</gene>
<sequence length="456" mass="48324">MFASFSRPFRLNPRKRTKPRPRQEHVQYPSHVYLRNPFPGEGASKRAGVKHQRRRGLRRPKRTPRSPPFRGPGRRDSERSRRRRGRGAPAPTSGSLFPRRPRAPAPHAGRAAAQLAPPPRMLALSALTRATGKEAERSRCCSDFPRRGAAPQLVPVTAETSAPSSRAGPRGELGEVGGGWSGRKETRGRRGASCSPPPRASAAARLVTAAPTGRLRARCPPLTCRRRLWAALTGASLVRDRDAAAAASAAPRARRPAPGAQAAAAAAVAAAAALRPPPPEGSSEQAAEALKAGVQPSEDRAQQIASDSLSPGLKNRHLSRSPRPPCSPPRLPPPPPPPTRGPAPFAPRPAPPRPLPAARPPAALPQRVGLRRPVARELRRRARGSAPPARRARRARSCPAPSAGRRPAPARVLTKCGKRGPNSSPPLSTPPRPCPPLGAFLPLLPGSGLEPQGTLS</sequence>
<feature type="region of interest" description="Disordered" evidence="1">
    <location>
        <begin position="1"/>
        <end position="119"/>
    </location>
</feature>
<feature type="compositionally biased region" description="Basic residues" evidence="1">
    <location>
        <begin position="47"/>
        <end position="64"/>
    </location>
</feature>
<keyword evidence="3" id="KW-1185">Reference proteome</keyword>
<evidence type="ECO:0008006" key="4">
    <source>
        <dbReference type="Google" id="ProtNLM"/>
    </source>
</evidence>
<protein>
    <recommendedName>
        <fullName evidence="4">Basic proline-rich protein-like</fullName>
    </recommendedName>
</protein>
<feature type="compositionally biased region" description="Low complexity" evidence="1">
    <location>
        <begin position="249"/>
        <end position="274"/>
    </location>
</feature>
<feature type="region of interest" description="Disordered" evidence="1">
    <location>
        <begin position="156"/>
        <end position="207"/>
    </location>
</feature>
<dbReference type="Proteomes" id="UP001266305">
    <property type="component" value="Unassembled WGS sequence"/>
</dbReference>
<feature type="compositionally biased region" description="Pro residues" evidence="1">
    <location>
        <begin position="423"/>
        <end position="436"/>
    </location>
</feature>
<organism evidence="2 3">
    <name type="scientific">Saguinus oedipus</name>
    <name type="common">Cotton-top tamarin</name>
    <name type="synonym">Oedipomidas oedipus</name>
    <dbReference type="NCBI Taxonomy" id="9490"/>
    <lineage>
        <taxon>Eukaryota</taxon>
        <taxon>Metazoa</taxon>
        <taxon>Chordata</taxon>
        <taxon>Craniata</taxon>
        <taxon>Vertebrata</taxon>
        <taxon>Euteleostomi</taxon>
        <taxon>Mammalia</taxon>
        <taxon>Eutheria</taxon>
        <taxon>Euarchontoglires</taxon>
        <taxon>Primates</taxon>
        <taxon>Haplorrhini</taxon>
        <taxon>Platyrrhini</taxon>
        <taxon>Cebidae</taxon>
        <taxon>Callitrichinae</taxon>
        <taxon>Saguinus</taxon>
    </lineage>
</organism>